<dbReference type="AlphaFoldDB" id="A0AAE1GY49"/>
<dbReference type="PANTHER" id="PTHR11257">
    <property type="entry name" value="CHEMOSENSORY PROTEIN-RELATED"/>
    <property type="match status" value="1"/>
</dbReference>
<keyword evidence="4" id="KW-1185">Reference proteome</keyword>
<dbReference type="InterPro" id="IPR005055">
    <property type="entry name" value="A10/PebIII"/>
</dbReference>
<feature type="signal peptide" evidence="2">
    <location>
        <begin position="1"/>
        <end position="19"/>
    </location>
</feature>
<dbReference type="Pfam" id="PF03392">
    <property type="entry name" value="OS-D"/>
    <property type="match status" value="1"/>
</dbReference>
<dbReference type="Proteomes" id="UP001219518">
    <property type="component" value="Unassembled WGS sequence"/>
</dbReference>
<proteinExistence type="predicted"/>
<name>A0AAE1GY49_9NEOP</name>
<evidence type="ECO:0000313" key="4">
    <source>
        <dbReference type="Proteomes" id="UP001219518"/>
    </source>
</evidence>
<dbReference type="SUPFAM" id="SSF100910">
    <property type="entry name" value="Chemosensory protein Csp2"/>
    <property type="match status" value="1"/>
</dbReference>
<accession>A0AAE1GY49</accession>
<reference evidence="3" key="2">
    <citation type="journal article" date="2023" name="BMC Genomics">
        <title>Pest status, molecular evolution, and epigenetic factors derived from the genome assembly of Frankliniella fusca, a thysanopteran phytovirus vector.</title>
        <authorList>
            <person name="Catto M.A."/>
            <person name="Labadie P.E."/>
            <person name="Jacobson A.L."/>
            <person name="Kennedy G.G."/>
            <person name="Srinivasan R."/>
            <person name="Hunt B.G."/>
        </authorList>
    </citation>
    <scope>NUCLEOTIDE SEQUENCE</scope>
    <source>
        <strain evidence="3">PL_HMW_Pooled</strain>
    </source>
</reference>
<evidence type="ECO:0000313" key="3">
    <source>
        <dbReference type="EMBL" id="KAK3911003.1"/>
    </source>
</evidence>
<evidence type="ECO:0000256" key="2">
    <source>
        <dbReference type="SAM" id="SignalP"/>
    </source>
</evidence>
<dbReference type="EMBL" id="JAHWGI010000219">
    <property type="protein sequence ID" value="KAK3911003.1"/>
    <property type="molecule type" value="Genomic_DNA"/>
</dbReference>
<dbReference type="Gene3D" id="1.10.2080.10">
    <property type="entry name" value="Insect odorant-binding protein A10/Ejaculatory bulb-specific protein 3"/>
    <property type="match status" value="1"/>
</dbReference>
<dbReference type="PANTHER" id="PTHR11257:SF12">
    <property type="entry name" value="EJACULATORY BULB-SPECIFIC PROTEIN 3-RELATED"/>
    <property type="match status" value="1"/>
</dbReference>
<reference evidence="3" key="1">
    <citation type="submission" date="2021-07" db="EMBL/GenBank/DDBJ databases">
        <authorList>
            <person name="Catto M.A."/>
            <person name="Jacobson A."/>
            <person name="Kennedy G."/>
            <person name="Labadie P."/>
            <person name="Hunt B.G."/>
            <person name="Srinivasan R."/>
        </authorList>
    </citation>
    <scope>NUCLEOTIDE SEQUENCE</scope>
    <source>
        <strain evidence="3">PL_HMW_Pooled</strain>
        <tissue evidence="3">Head</tissue>
    </source>
</reference>
<gene>
    <name evidence="3" type="ORF">KUF71_020707</name>
</gene>
<feature type="chain" id="PRO_5042117272" evidence="2">
    <location>
        <begin position="20"/>
        <end position="159"/>
    </location>
</feature>
<organism evidence="3 4">
    <name type="scientific">Frankliniella fusca</name>
    <dbReference type="NCBI Taxonomy" id="407009"/>
    <lineage>
        <taxon>Eukaryota</taxon>
        <taxon>Metazoa</taxon>
        <taxon>Ecdysozoa</taxon>
        <taxon>Arthropoda</taxon>
        <taxon>Hexapoda</taxon>
        <taxon>Insecta</taxon>
        <taxon>Pterygota</taxon>
        <taxon>Neoptera</taxon>
        <taxon>Paraneoptera</taxon>
        <taxon>Thysanoptera</taxon>
        <taxon>Terebrantia</taxon>
        <taxon>Thripoidea</taxon>
        <taxon>Thripidae</taxon>
        <taxon>Frankliniella</taxon>
    </lineage>
</organism>
<evidence type="ECO:0000256" key="1">
    <source>
        <dbReference type="SAM" id="MobiDB-lite"/>
    </source>
</evidence>
<sequence length="159" mass="17746">MNTIAVLLVVALAASGVLAAPKDGPKDGGNKKATTQCPPDIKPAKAGPAAHGGTYTTKYDNLNVEMVLHNERLLKNYIDCLMDRKPCSKEGQLLKEIIPDALQTECSRCSEKQKQIAGTVMSYLLQYKKKYWDELLCKYDPEGSFREKYEVDEDDEEED</sequence>
<keyword evidence="2" id="KW-0732">Signal</keyword>
<dbReference type="InterPro" id="IPR036682">
    <property type="entry name" value="OS_D_A10/PebIII_sf"/>
</dbReference>
<protein>
    <submittedName>
        <fullName evidence="3">Allergen Tha p 1</fullName>
    </submittedName>
</protein>
<comment type="caution">
    <text evidence="3">The sequence shown here is derived from an EMBL/GenBank/DDBJ whole genome shotgun (WGS) entry which is preliminary data.</text>
</comment>
<feature type="region of interest" description="Disordered" evidence="1">
    <location>
        <begin position="21"/>
        <end position="48"/>
    </location>
</feature>